<keyword evidence="1" id="KW-0812">Transmembrane</keyword>
<keyword evidence="3" id="KW-1185">Reference proteome</keyword>
<dbReference type="EMBL" id="VUNH01000004">
    <property type="protein sequence ID" value="MST55331.1"/>
    <property type="molecule type" value="Genomic_DNA"/>
</dbReference>
<evidence type="ECO:0000313" key="2">
    <source>
        <dbReference type="EMBL" id="MST55331.1"/>
    </source>
</evidence>
<dbReference type="InterPro" id="IPR012651">
    <property type="entry name" value="Thia_Transptr_ThiT"/>
</dbReference>
<feature type="transmembrane region" description="Helical" evidence="1">
    <location>
        <begin position="81"/>
        <end position="98"/>
    </location>
</feature>
<dbReference type="GO" id="GO:0005886">
    <property type="term" value="C:plasma membrane"/>
    <property type="evidence" value="ECO:0007669"/>
    <property type="project" value="InterPro"/>
</dbReference>
<feature type="transmembrane region" description="Helical" evidence="1">
    <location>
        <begin position="139"/>
        <end position="162"/>
    </location>
</feature>
<evidence type="ECO:0000256" key="1">
    <source>
        <dbReference type="SAM" id="Phobius"/>
    </source>
</evidence>
<protein>
    <submittedName>
        <fullName evidence="2">Energy-coupled thiamine transporter ThiT</fullName>
    </submittedName>
</protein>
<dbReference type="Proteomes" id="UP000473699">
    <property type="component" value="Unassembled WGS sequence"/>
</dbReference>
<gene>
    <name evidence="2" type="primary">thiT</name>
    <name evidence="2" type="ORF">FYJ74_04695</name>
</gene>
<keyword evidence="1" id="KW-0472">Membrane</keyword>
<sequence>MYQRSKTQSVVEAALCIALAVVFSRLRLFRLPQGGSVTLEIVPLLVYAMRWGLLKGIGAGAVAGLLQYVMGGYVVHPVQGLLDYPLAYAALGLAALGGEHVFAGILIAVAARIVCHVASGVVFFASYAPAGTHPLVYSLLYNGSFMAANMVIALILVPLILARLKKF</sequence>
<feature type="transmembrane region" description="Helical" evidence="1">
    <location>
        <begin position="105"/>
        <end position="127"/>
    </location>
</feature>
<dbReference type="RefSeq" id="WP_154528438.1">
    <property type="nucleotide sequence ID" value="NZ_JAXDZJ010000081.1"/>
</dbReference>
<proteinExistence type="predicted"/>
<organism evidence="2 3">
    <name type="scientific">Pyramidobacter porci</name>
    <dbReference type="NCBI Taxonomy" id="2605789"/>
    <lineage>
        <taxon>Bacteria</taxon>
        <taxon>Thermotogati</taxon>
        <taxon>Synergistota</taxon>
        <taxon>Synergistia</taxon>
        <taxon>Synergistales</taxon>
        <taxon>Dethiosulfovibrionaceae</taxon>
        <taxon>Pyramidobacter</taxon>
    </lineage>
</organism>
<accession>A0A6L5YAV4</accession>
<comment type="caution">
    <text evidence="2">The sequence shown here is derived from an EMBL/GenBank/DDBJ whole genome shotgun (WGS) entry which is preliminary data.</text>
</comment>
<dbReference type="NCBIfam" id="TIGR02357">
    <property type="entry name" value="ECF_ThiT_YuaJ"/>
    <property type="match status" value="1"/>
</dbReference>
<evidence type="ECO:0000313" key="3">
    <source>
        <dbReference type="Proteomes" id="UP000473699"/>
    </source>
</evidence>
<dbReference type="Pfam" id="PF09515">
    <property type="entry name" value="Thia_YuaJ"/>
    <property type="match status" value="1"/>
</dbReference>
<reference evidence="2 3" key="1">
    <citation type="submission" date="2019-08" db="EMBL/GenBank/DDBJ databases">
        <title>In-depth cultivation of the pig gut microbiome towards novel bacterial diversity and tailored functional studies.</title>
        <authorList>
            <person name="Wylensek D."/>
            <person name="Hitch T.C.A."/>
            <person name="Clavel T."/>
        </authorList>
    </citation>
    <scope>NUCLEOTIDE SEQUENCE [LARGE SCALE GENOMIC DNA]</scope>
    <source>
        <strain evidence="2 3">SM-530-WT-4B</strain>
    </source>
</reference>
<dbReference type="Gene3D" id="1.10.1760.20">
    <property type="match status" value="1"/>
</dbReference>
<keyword evidence="1" id="KW-1133">Transmembrane helix</keyword>
<feature type="transmembrane region" description="Helical" evidence="1">
    <location>
        <begin position="56"/>
        <end position="75"/>
    </location>
</feature>
<dbReference type="AlphaFoldDB" id="A0A6L5YAV4"/>
<name>A0A6L5YAV4_9BACT</name>
<dbReference type="GO" id="GO:0015234">
    <property type="term" value="F:thiamine transmembrane transporter activity"/>
    <property type="evidence" value="ECO:0007669"/>
    <property type="project" value="InterPro"/>
</dbReference>